<dbReference type="EMBL" id="HBIW01020927">
    <property type="protein sequence ID" value="CAE0702591.1"/>
    <property type="molecule type" value="Transcribed_RNA"/>
</dbReference>
<name>A0A7S4A3V1_9STRA</name>
<feature type="compositionally biased region" description="Basic and acidic residues" evidence="1">
    <location>
        <begin position="36"/>
        <end position="45"/>
    </location>
</feature>
<evidence type="ECO:0000313" key="2">
    <source>
        <dbReference type="EMBL" id="CAE0702591.1"/>
    </source>
</evidence>
<dbReference type="AlphaFoldDB" id="A0A7S4A3V1"/>
<accession>A0A7S4A3V1</accession>
<organism evidence="2">
    <name type="scientific">Pelagomonas calceolata</name>
    <dbReference type="NCBI Taxonomy" id="35677"/>
    <lineage>
        <taxon>Eukaryota</taxon>
        <taxon>Sar</taxon>
        <taxon>Stramenopiles</taxon>
        <taxon>Ochrophyta</taxon>
        <taxon>Pelagophyceae</taxon>
        <taxon>Pelagomonadales</taxon>
        <taxon>Pelagomonadaceae</taxon>
        <taxon>Pelagomonas</taxon>
    </lineage>
</organism>
<sequence>MGRPMTYDEVMRRSAPQRSACEFDSLSDEADDSDSGDERAVEPRRVSPPPSPKTYDEALRPPAVARIVDDHEDASTFASTLSDDASETTEEDPYHVAAPSPRRKPSALPENGVLPPALLPSVLRDEGEAARPRAAAPS</sequence>
<reference evidence="2" key="1">
    <citation type="submission" date="2021-01" db="EMBL/GenBank/DDBJ databases">
        <authorList>
            <person name="Corre E."/>
            <person name="Pelletier E."/>
            <person name="Niang G."/>
            <person name="Scheremetjew M."/>
            <person name="Finn R."/>
            <person name="Kale V."/>
            <person name="Holt S."/>
            <person name="Cochrane G."/>
            <person name="Meng A."/>
            <person name="Brown T."/>
            <person name="Cohen L."/>
        </authorList>
    </citation>
    <scope>NUCLEOTIDE SEQUENCE</scope>
    <source>
        <strain evidence="2">CCMP1756</strain>
    </source>
</reference>
<feature type="region of interest" description="Disordered" evidence="1">
    <location>
        <begin position="1"/>
        <end position="138"/>
    </location>
</feature>
<feature type="compositionally biased region" description="Acidic residues" evidence="1">
    <location>
        <begin position="25"/>
        <end position="35"/>
    </location>
</feature>
<proteinExistence type="predicted"/>
<gene>
    <name evidence="2" type="ORF">PCAL00307_LOCUS18036</name>
</gene>
<protein>
    <submittedName>
        <fullName evidence="2">Uncharacterized protein</fullName>
    </submittedName>
</protein>
<evidence type="ECO:0000256" key="1">
    <source>
        <dbReference type="SAM" id="MobiDB-lite"/>
    </source>
</evidence>